<dbReference type="RefSeq" id="WP_191039555.1">
    <property type="nucleotide sequence ID" value="NZ_JACXAA010000004.1"/>
</dbReference>
<feature type="domain" description="Histidine kinase" evidence="2">
    <location>
        <begin position="14"/>
        <end position="81"/>
    </location>
</feature>
<dbReference type="PANTHER" id="PTHR43547">
    <property type="entry name" value="TWO-COMPONENT HISTIDINE KINASE"/>
    <property type="match status" value="1"/>
</dbReference>
<dbReference type="PANTHER" id="PTHR43547:SF2">
    <property type="entry name" value="HYBRID SIGNAL TRANSDUCTION HISTIDINE KINASE C"/>
    <property type="match status" value="1"/>
</dbReference>
<evidence type="ECO:0000313" key="4">
    <source>
        <dbReference type="Proteomes" id="UP000653797"/>
    </source>
</evidence>
<evidence type="ECO:0000313" key="3">
    <source>
        <dbReference type="EMBL" id="MBD2753915.1"/>
    </source>
</evidence>
<dbReference type="GO" id="GO:0005524">
    <property type="term" value="F:ATP binding"/>
    <property type="evidence" value="ECO:0007669"/>
    <property type="project" value="UniProtKB-KW"/>
</dbReference>
<accession>A0A927B1Y6</accession>
<keyword evidence="4" id="KW-1185">Reference proteome</keyword>
<dbReference type="Gene3D" id="3.30.565.10">
    <property type="entry name" value="Histidine kinase-like ATPase, C-terminal domain"/>
    <property type="match status" value="1"/>
</dbReference>
<keyword evidence="3" id="KW-0547">Nucleotide-binding</keyword>
<sequence length="81" mass="8961">MWVDQLGPGLYWFDADKLERIGLNLLANAVKFTPRGRITVTLQAGIRLLVEDTGPGMGDEERPHIFDRFYQGRAASASSPG</sequence>
<dbReference type="Pfam" id="PF02518">
    <property type="entry name" value="HATPase_c"/>
    <property type="match status" value="1"/>
</dbReference>
<name>A0A927B1Y6_9BACT</name>
<dbReference type="CDD" id="cd00075">
    <property type="entry name" value="HATPase"/>
    <property type="match status" value="1"/>
</dbReference>
<dbReference type="InterPro" id="IPR003594">
    <property type="entry name" value="HATPase_dom"/>
</dbReference>
<keyword evidence="3" id="KW-0067">ATP-binding</keyword>
<evidence type="ECO:0000259" key="2">
    <source>
        <dbReference type="PROSITE" id="PS50109"/>
    </source>
</evidence>
<gene>
    <name evidence="3" type="ORF">IC230_13495</name>
</gene>
<reference evidence="3" key="1">
    <citation type="submission" date="2020-09" db="EMBL/GenBank/DDBJ databases">
        <authorList>
            <person name="Kim M.K."/>
        </authorList>
    </citation>
    <scope>NUCLEOTIDE SEQUENCE</scope>
    <source>
        <strain evidence="3">BT704</strain>
    </source>
</reference>
<dbReference type="AlphaFoldDB" id="A0A927B1Y6"/>
<dbReference type="SMART" id="SM00387">
    <property type="entry name" value="HATPase_c"/>
    <property type="match status" value="1"/>
</dbReference>
<dbReference type="InterPro" id="IPR036890">
    <property type="entry name" value="HATPase_C_sf"/>
</dbReference>
<dbReference type="SUPFAM" id="SSF55874">
    <property type="entry name" value="ATPase domain of HSP90 chaperone/DNA topoisomerase II/histidine kinase"/>
    <property type="match status" value="1"/>
</dbReference>
<dbReference type="Proteomes" id="UP000653797">
    <property type="component" value="Unassembled WGS sequence"/>
</dbReference>
<dbReference type="GO" id="GO:0000155">
    <property type="term" value="F:phosphorelay sensor kinase activity"/>
    <property type="evidence" value="ECO:0007669"/>
    <property type="project" value="TreeGrafter"/>
</dbReference>
<proteinExistence type="predicted"/>
<evidence type="ECO:0000256" key="1">
    <source>
        <dbReference type="ARBA" id="ARBA00022553"/>
    </source>
</evidence>
<dbReference type="EMBL" id="JACXAA010000004">
    <property type="protein sequence ID" value="MBD2753915.1"/>
    <property type="molecule type" value="Genomic_DNA"/>
</dbReference>
<organism evidence="3 4">
    <name type="scientific">Spirosoma validum</name>
    <dbReference type="NCBI Taxonomy" id="2771355"/>
    <lineage>
        <taxon>Bacteria</taxon>
        <taxon>Pseudomonadati</taxon>
        <taxon>Bacteroidota</taxon>
        <taxon>Cytophagia</taxon>
        <taxon>Cytophagales</taxon>
        <taxon>Cytophagaceae</taxon>
        <taxon>Spirosoma</taxon>
    </lineage>
</organism>
<comment type="caution">
    <text evidence="3">The sequence shown here is derived from an EMBL/GenBank/DDBJ whole genome shotgun (WGS) entry which is preliminary data.</text>
</comment>
<keyword evidence="1" id="KW-0597">Phosphoprotein</keyword>
<dbReference type="PROSITE" id="PS50109">
    <property type="entry name" value="HIS_KIN"/>
    <property type="match status" value="1"/>
</dbReference>
<dbReference type="InterPro" id="IPR005467">
    <property type="entry name" value="His_kinase_dom"/>
</dbReference>
<protein>
    <submittedName>
        <fullName evidence="3">ATP-binding protein</fullName>
    </submittedName>
</protein>